<dbReference type="Gene3D" id="3.20.20.30">
    <property type="entry name" value="Luciferase-like domain"/>
    <property type="match status" value="1"/>
</dbReference>
<dbReference type="InterPro" id="IPR011251">
    <property type="entry name" value="Luciferase-like_dom"/>
</dbReference>
<feature type="region of interest" description="Disordered" evidence="2">
    <location>
        <begin position="110"/>
        <end position="141"/>
    </location>
</feature>
<gene>
    <name evidence="4" type="ORF">CLV29_0891</name>
</gene>
<evidence type="ECO:0000259" key="3">
    <source>
        <dbReference type="Pfam" id="PF00296"/>
    </source>
</evidence>
<dbReference type="AlphaFoldDB" id="A0A4R7J7Q7"/>
<feature type="compositionally biased region" description="Pro residues" evidence="2">
    <location>
        <begin position="117"/>
        <end position="131"/>
    </location>
</feature>
<dbReference type="InterPro" id="IPR050766">
    <property type="entry name" value="Bact_Lucif_Oxidored"/>
</dbReference>
<comment type="caution">
    <text evidence="4">The sequence shown here is derived from an EMBL/GenBank/DDBJ whole genome shotgun (WGS) entry which is preliminary data.</text>
</comment>
<protein>
    <submittedName>
        <fullName evidence="4">Luciferase family oxidoreductase group 1</fullName>
    </submittedName>
</protein>
<evidence type="ECO:0000313" key="5">
    <source>
        <dbReference type="Proteomes" id="UP000295371"/>
    </source>
</evidence>
<dbReference type="InterPro" id="IPR019949">
    <property type="entry name" value="CmoO-like"/>
</dbReference>
<accession>A0A4R7J7Q7</accession>
<name>A0A4R7J7Q7_9ACTN</name>
<evidence type="ECO:0000313" key="4">
    <source>
        <dbReference type="EMBL" id="TDT33285.1"/>
    </source>
</evidence>
<evidence type="ECO:0000256" key="2">
    <source>
        <dbReference type="SAM" id="MobiDB-lite"/>
    </source>
</evidence>
<feature type="domain" description="Luciferase-like" evidence="3">
    <location>
        <begin position="187"/>
        <end position="346"/>
    </location>
</feature>
<evidence type="ECO:0000256" key="1">
    <source>
        <dbReference type="ARBA" id="ARBA00007789"/>
    </source>
</evidence>
<dbReference type="GO" id="GO:0005829">
    <property type="term" value="C:cytosol"/>
    <property type="evidence" value="ECO:0007669"/>
    <property type="project" value="TreeGrafter"/>
</dbReference>
<dbReference type="OrthoDB" id="9780518at2"/>
<dbReference type="NCBIfam" id="TIGR03558">
    <property type="entry name" value="oxido_grp_1"/>
    <property type="match status" value="1"/>
</dbReference>
<dbReference type="PANTHER" id="PTHR30137">
    <property type="entry name" value="LUCIFERASE-LIKE MONOOXYGENASE"/>
    <property type="match status" value="1"/>
</dbReference>
<dbReference type="Proteomes" id="UP000295371">
    <property type="component" value="Unassembled WGS sequence"/>
</dbReference>
<dbReference type="PANTHER" id="PTHR30137:SF6">
    <property type="entry name" value="LUCIFERASE-LIKE MONOOXYGENASE"/>
    <property type="match status" value="1"/>
</dbReference>
<dbReference type="Pfam" id="PF00296">
    <property type="entry name" value="Bac_luciferase"/>
    <property type="match status" value="2"/>
</dbReference>
<dbReference type="EMBL" id="SOAW01000001">
    <property type="protein sequence ID" value="TDT33285.1"/>
    <property type="molecule type" value="Genomic_DNA"/>
</dbReference>
<sequence length="377" mass="40061">MTTIPFSVLDLTPISSGSDARQAVLNTIDLAQRAEAAGYHRYWVAEHHLNPGVAGSAPILTIGLIAAATSTIRVGSGAVLAGNHGSLDLVEQFGLLDLLYPGRLDLGLGRSAHRRSGPPPGTEPPAAPPAPQSTASAPNGLLLPAPPAALGKVFGSPRFRAQQELLSGNEIGQPYPEQVADILALLDGTYNVEDQELHAQPGEHAGLEVWILGSSGGESAQLAGRLGLPFGANYHVAPRGVLDAVEGYRAAFTPSSRLSRPWTIVSADVVVADTESEARELAAGYRHWVHSIRSGQGAIAYPSPAEAAELPWSPQEQELVEDRLQTQFVGSPGQVAERLRQLQEATDADELLITSITHDHDDRVRSHELLAKHWETL</sequence>
<organism evidence="4 5">
    <name type="scientific">Naumannella halotolerans</name>
    <dbReference type="NCBI Taxonomy" id="993414"/>
    <lineage>
        <taxon>Bacteria</taxon>
        <taxon>Bacillati</taxon>
        <taxon>Actinomycetota</taxon>
        <taxon>Actinomycetes</taxon>
        <taxon>Propionibacteriales</taxon>
        <taxon>Propionibacteriaceae</taxon>
        <taxon>Naumannella</taxon>
    </lineage>
</organism>
<comment type="similarity">
    <text evidence="1">To bacterial alkanal monooxygenase alpha and beta chains.</text>
</comment>
<reference evidence="4 5" key="1">
    <citation type="submission" date="2019-03" db="EMBL/GenBank/DDBJ databases">
        <title>Genomic Encyclopedia of Archaeal and Bacterial Type Strains, Phase II (KMG-II): from individual species to whole genera.</title>
        <authorList>
            <person name="Goeker M."/>
        </authorList>
    </citation>
    <scope>NUCLEOTIDE SEQUENCE [LARGE SCALE GENOMIC DNA]</scope>
    <source>
        <strain evidence="4 5">DSM 24323</strain>
    </source>
</reference>
<dbReference type="CDD" id="cd00347">
    <property type="entry name" value="Flavin_utilizing_monoxygenases"/>
    <property type="match status" value="1"/>
</dbReference>
<dbReference type="RefSeq" id="WP_133753826.1">
    <property type="nucleotide sequence ID" value="NZ_SOAW01000001.1"/>
</dbReference>
<dbReference type="GO" id="GO:0016705">
    <property type="term" value="F:oxidoreductase activity, acting on paired donors, with incorporation or reduction of molecular oxygen"/>
    <property type="evidence" value="ECO:0007669"/>
    <property type="project" value="InterPro"/>
</dbReference>
<dbReference type="SUPFAM" id="SSF51679">
    <property type="entry name" value="Bacterial luciferase-like"/>
    <property type="match status" value="1"/>
</dbReference>
<dbReference type="InterPro" id="IPR036661">
    <property type="entry name" value="Luciferase-like_sf"/>
</dbReference>
<feature type="compositionally biased region" description="Low complexity" evidence="2">
    <location>
        <begin position="132"/>
        <end position="141"/>
    </location>
</feature>
<feature type="domain" description="Luciferase-like" evidence="3">
    <location>
        <begin position="5"/>
        <end position="113"/>
    </location>
</feature>
<keyword evidence="5" id="KW-1185">Reference proteome</keyword>
<proteinExistence type="predicted"/>